<feature type="site" description="Deprotonates C-terminal active site Cys" evidence="7">
    <location>
        <position position="24"/>
    </location>
</feature>
<organism evidence="10 11">
    <name type="scientific">Acholeplasma oculi</name>
    <dbReference type="NCBI Taxonomy" id="35623"/>
    <lineage>
        <taxon>Bacteria</taxon>
        <taxon>Bacillati</taxon>
        <taxon>Mycoplasmatota</taxon>
        <taxon>Mollicutes</taxon>
        <taxon>Acholeplasmatales</taxon>
        <taxon>Acholeplasmataceae</taxon>
        <taxon>Acholeplasma</taxon>
    </lineage>
</organism>
<dbReference type="HOGENOM" id="CLU_090389_10_3_14"/>
<gene>
    <name evidence="10" type="primary">trx1</name>
    <name evidence="10" type="ORF">Aocu_13310</name>
</gene>
<evidence type="ECO:0000256" key="7">
    <source>
        <dbReference type="PIRSR" id="PIRSR000077-1"/>
    </source>
</evidence>
<evidence type="ECO:0000256" key="8">
    <source>
        <dbReference type="PIRSR" id="PIRSR000077-4"/>
    </source>
</evidence>
<sequence>MLFELSKENFNTYVLDSKTKVLIDFYAPWCKGCESLEVILEDISDDFYGDLKVYKFNVDLDDSIPDQFDIFSLPTIILFENGNLKDSITGLQSYKTIKEWLITCMTSSS</sequence>
<dbReference type="AlphaFoldDB" id="A0A061AD97"/>
<dbReference type="PANTHER" id="PTHR45663:SF11">
    <property type="entry name" value="GEO12009P1"/>
    <property type="match status" value="1"/>
</dbReference>
<evidence type="ECO:0000256" key="5">
    <source>
        <dbReference type="ARBA" id="ARBA00023284"/>
    </source>
</evidence>
<evidence type="ECO:0000256" key="1">
    <source>
        <dbReference type="ARBA" id="ARBA00008987"/>
    </source>
</evidence>
<dbReference type="GO" id="GO:0015035">
    <property type="term" value="F:protein-disulfide reductase activity"/>
    <property type="evidence" value="ECO:0007669"/>
    <property type="project" value="InterPro"/>
</dbReference>
<dbReference type="PROSITE" id="PS51352">
    <property type="entry name" value="THIOREDOXIN_2"/>
    <property type="match status" value="1"/>
</dbReference>
<evidence type="ECO:0000256" key="2">
    <source>
        <dbReference type="ARBA" id="ARBA00022448"/>
    </source>
</evidence>
<evidence type="ECO:0000313" key="10">
    <source>
        <dbReference type="EMBL" id="CDR31404.1"/>
    </source>
</evidence>
<protein>
    <recommendedName>
        <fullName evidence="6">Thioredoxin</fullName>
    </recommendedName>
</protein>
<dbReference type="GO" id="GO:0005737">
    <property type="term" value="C:cytoplasm"/>
    <property type="evidence" value="ECO:0007669"/>
    <property type="project" value="TreeGrafter"/>
</dbReference>
<dbReference type="InterPro" id="IPR005746">
    <property type="entry name" value="Thioredoxin"/>
</dbReference>
<dbReference type="STRING" id="35623.Aocu_13310"/>
<evidence type="ECO:0000259" key="9">
    <source>
        <dbReference type="PROSITE" id="PS51352"/>
    </source>
</evidence>
<dbReference type="PIRSF" id="PIRSF000077">
    <property type="entry name" value="Thioredoxin"/>
    <property type="match status" value="1"/>
</dbReference>
<keyword evidence="11" id="KW-1185">Reference proteome</keyword>
<dbReference type="SUPFAM" id="SSF52833">
    <property type="entry name" value="Thioredoxin-like"/>
    <property type="match status" value="1"/>
</dbReference>
<dbReference type="EMBL" id="LK028559">
    <property type="protein sequence ID" value="CDR31404.1"/>
    <property type="molecule type" value="Genomic_DNA"/>
</dbReference>
<comment type="similarity">
    <text evidence="1 6">Belongs to the thioredoxin family.</text>
</comment>
<feature type="site" description="Contributes to redox potential value" evidence="7">
    <location>
        <position position="31"/>
    </location>
</feature>
<dbReference type="KEGG" id="aoc:Aocu_13310"/>
<keyword evidence="2" id="KW-0813">Transport</keyword>
<name>A0A061AD97_9MOLU</name>
<dbReference type="OrthoDB" id="9790390at2"/>
<feature type="disulfide bond" description="Redox-active" evidence="8">
    <location>
        <begin position="30"/>
        <end position="33"/>
    </location>
</feature>
<feature type="domain" description="Thioredoxin" evidence="9">
    <location>
        <begin position="1"/>
        <end position="106"/>
    </location>
</feature>
<dbReference type="CDD" id="cd02947">
    <property type="entry name" value="TRX_family"/>
    <property type="match status" value="1"/>
</dbReference>
<dbReference type="InParanoid" id="A0A061AD97"/>
<feature type="site" description="Contributes to redox potential value" evidence="7">
    <location>
        <position position="32"/>
    </location>
</feature>
<evidence type="ECO:0000313" key="11">
    <source>
        <dbReference type="Proteomes" id="UP000032434"/>
    </source>
</evidence>
<dbReference type="PANTHER" id="PTHR45663">
    <property type="entry name" value="GEO12009P1"/>
    <property type="match status" value="1"/>
</dbReference>
<accession>A0A061AD97</accession>
<evidence type="ECO:0000256" key="4">
    <source>
        <dbReference type="ARBA" id="ARBA00023157"/>
    </source>
</evidence>
<dbReference type="RefSeq" id="WP_045749822.1">
    <property type="nucleotide sequence ID" value="NZ_FUZK01000001.1"/>
</dbReference>
<proteinExistence type="inferred from homology"/>
<dbReference type="Pfam" id="PF00085">
    <property type="entry name" value="Thioredoxin"/>
    <property type="match status" value="1"/>
</dbReference>
<reference evidence="11" key="1">
    <citation type="submission" date="2014-05" db="EMBL/GenBank/DDBJ databases">
        <authorList>
            <person name="Kube M."/>
        </authorList>
    </citation>
    <scope>NUCLEOTIDE SEQUENCE [LARGE SCALE GENOMIC DNA]</scope>
</reference>
<dbReference type="Gene3D" id="3.40.30.10">
    <property type="entry name" value="Glutaredoxin"/>
    <property type="match status" value="1"/>
</dbReference>
<feature type="active site" description="Nucleophile" evidence="7">
    <location>
        <position position="30"/>
    </location>
</feature>
<dbReference type="Proteomes" id="UP000032434">
    <property type="component" value="Chromosome 1"/>
</dbReference>
<dbReference type="InterPro" id="IPR036249">
    <property type="entry name" value="Thioredoxin-like_sf"/>
</dbReference>
<evidence type="ECO:0000256" key="3">
    <source>
        <dbReference type="ARBA" id="ARBA00022982"/>
    </source>
</evidence>
<dbReference type="InterPro" id="IPR013766">
    <property type="entry name" value="Thioredoxin_domain"/>
</dbReference>
<keyword evidence="4 8" id="KW-1015">Disulfide bond</keyword>
<keyword evidence="5 8" id="KW-0676">Redox-active center</keyword>
<evidence type="ECO:0000256" key="6">
    <source>
        <dbReference type="PIRNR" id="PIRNR000077"/>
    </source>
</evidence>
<feature type="active site" description="Nucleophile" evidence="7">
    <location>
        <position position="33"/>
    </location>
</feature>
<dbReference type="PATRIC" id="fig|35623.3.peg.1330"/>
<keyword evidence="3" id="KW-0249">Electron transport</keyword>
<dbReference type="PRINTS" id="PR00421">
    <property type="entry name" value="THIOREDOXIN"/>
</dbReference>